<proteinExistence type="predicted"/>
<accession>A0A0A9B9Y2</accession>
<dbReference type="EMBL" id="GBRH01237101">
    <property type="protein sequence ID" value="JAD60794.1"/>
    <property type="molecule type" value="Transcribed_RNA"/>
</dbReference>
<dbReference type="AlphaFoldDB" id="A0A0A9B9Y2"/>
<name>A0A0A9B9Y2_ARUDO</name>
<evidence type="ECO:0000313" key="1">
    <source>
        <dbReference type="EMBL" id="JAD60794.1"/>
    </source>
</evidence>
<reference evidence="1" key="1">
    <citation type="submission" date="2014-09" db="EMBL/GenBank/DDBJ databases">
        <authorList>
            <person name="Magalhaes I.L.F."/>
            <person name="Oliveira U."/>
            <person name="Santos F.R."/>
            <person name="Vidigal T.H.D.A."/>
            <person name="Brescovit A.D."/>
            <person name="Santos A.J."/>
        </authorList>
    </citation>
    <scope>NUCLEOTIDE SEQUENCE</scope>
    <source>
        <tissue evidence="1">Shoot tissue taken approximately 20 cm above the soil surface</tissue>
    </source>
</reference>
<protein>
    <submittedName>
        <fullName evidence="1">Uncharacterized protein</fullName>
    </submittedName>
</protein>
<sequence>MIMLRYTINKGKGIHYQQRKLYSGGYKDLTMLCLYDIK</sequence>
<organism evidence="1">
    <name type="scientific">Arundo donax</name>
    <name type="common">Giant reed</name>
    <name type="synonym">Donax arundinaceus</name>
    <dbReference type="NCBI Taxonomy" id="35708"/>
    <lineage>
        <taxon>Eukaryota</taxon>
        <taxon>Viridiplantae</taxon>
        <taxon>Streptophyta</taxon>
        <taxon>Embryophyta</taxon>
        <taxon>Tracheophyta</taxon>
        <taxon>Spermatophyta</taxon>
        <taxon>Magnoliopsida</taxon>
        <taxon>Liliopsida</taxon>
        <taxon>Poales</taxon>
        <taxon>Poaceae</taxon>
        <taxon>PACMAD clade</taxon>
        <taxon>Arundinoideae</taxon>
        <taxon>Arundineae</taxon>
        <taxon>Arundo</taxon>
    </lineage>
</organism>
<reference evidence="1" key="2">
    <citation type="journal article" date="2015" name="Data Brief">
        <title>Shoot transcriptome of the giant reed, Arundo donax.</title>
        <authorList>
            <person name="Barrero R.A."/>
            <person name="Guerrero F.D."/>
            <person name="Moolhuijzen P."/>
            <person name="Goolsby J.A."/>
            <person name="Tidwell J."/>
            <person name="Bellgard S.E."/>
            <person name="Bellgard M.I."/>
        </authorList>
    </citation>
    <scope>NUCLEOTIDE SEQUENCE</scope>
    <source>
        <tissue evidence="1">Shoot tissue taken approximately 20 cm above the soil surface</tissue>
    </source>
</reference>